<dbReference type="Gene3D" id="2.60.20.10">
    <property type="entry name" value="Crystallins"/>
    <property type="match status" value="6"/>
</dbReference>
<keyword evidence="5" id="KW-1185">Reference proteome</keyword>
<proteinExistence type="inferred from homology"/>
<dbReference type="Proteomes" id="UP000694580">
    <property type="component" value="Chromosome 14"/>
</dbReference>
<dbReference type="GO" id="GO:0002088">
    <property type="term" value="P:lens development in camera-type eye"/>
    <property type="evidence" value="ECO:0007669"/>
    <property type="project" value="TreeGrafter"/>
</dbReference>
<dbReference type="Pfam" id="PF00030">
    <property type="entry name" value="Crystall"/>
    <property type="match status" value="5"/>
</dbReference>
<dbReference type="GeneTree" id="ENSGT00420000030545"/>
<reference evidence="4" key="2">
    <citation type="submission" date="2025-08" db="UniProtKB">
        <authorList>
            <consortium name="Ensembl"/>
        </authorList>
    </citation>
    <scope>IDENTIFICATION</scope>
</reference>
<feature type="domain" description="Beta/gamma crystallin 'Greek key'" evidence="3">
    <location>
        <begin position="449"/>
        <end position="489"/>
    </location>
</feature>
<dbReference type="SUPFAM" id="SSF49695">
    <property type="entry name" value="gamma-Crystallin-like"/>
    <property type="match status" value="4"/>
</dbReference>
<sequence length="564" mass="64916">VCWLKNPRPIFVYENPDFQGVSREFTEYCPDLRDVSFNDCISSVKVIGQPWVLYEHPHCQGAQFYFEEGECRSVEWHEVISSLEQVKEDLTNPQITLYEDQNYGGRSITLNCETNLMFGNFNDMISSCRVDRGAWVLYEHPNRGGRSILVRAGREFPSIGWIDNQVSWARPLKPGRPKITAELLWDKKEENTKSVVIDSICGVNRGKHEQTFSSELSREYEGSVTEMDRGAWVLYEPKPVYRGEYIFYEEGEYPTVEWHDAISSMEKVKENLTNPQIMLYEHPHYGGKSITLNCETNICFGSFNDMISSWQPWVLYEHPHCQGAQFYFEEGECRSVEWHEVISSLEQVKEDLTNPQITLYEDQNYGGRSITLNCETNLMFGNFNDMISSCRVDRGAWVLYEHPNRGGQTVDEQKGPVMCTSTGILHTHTFALTSCTTFRSTGMASNPVNKIFVYEHPDFQGVSREFTEYCPDLRDVSFNDCISSVKVIGQPWVLYEHPHCQGAQFYFEEGECRSVEWHEVISSLEQVKEDLTNPQITLYENKTMGVGALPSTVRPTYVLAVSMI</sequence>
<evidence type="ECO:0000256" key="2">
    <source>
        <dbReference type="ARBA" id="ARBA00022737"/>
    </source>
</evidence>
<dbReference type="PROSITE" id="PS50915">
    <property type="entry name" value="CRYSTALLIN_BETA_GAMMA"/>
    <property type="match status" value="5"/>
</dbReference>
<reference evidence="4 5" key="1">
    <citation type="submission" date="2020-06" db="EMBL/GenBank/DDBJ databases">
        <authorList>
            <consortium name="Wellcome Sanger Institute Data Sharing"/>
        </authorList>
    </citation>
    <scope>NUCLEOTIDE SEQUENCE [LARGE SCALE GENOMIC DNA]</scope>
</reference>
<dbReference type="Ensembl" id="ENSDCDT00010018458.1">
    <property type="protein sequence ID" value="ENSDCDP00010017414.1"/>
    <property type="gene ID" value="ENSDCDG00010007969.1"/>
</dbReference>
<gene>
    <name evidence="4" type="primary">TXK</name>
</gene>
<feature type="domain" description="Beta/gamma crystallin 'Greek key'" evidence="3">
    <location>
        <begin position="8"/>
        <end position="48"/>
    </location>
</feature>
<organism evidence="4 5">
    <name type="scientific">Denticeps clupeoides</name>
    <name type="common">denticle herring</name>
    <dbReference type="NCBI Taxonomy" id="299321"/>
    <lineage>
        <taxon>Eukaryota</taxon>
        <taxon>Metazoa</taxon>
        <taxon>Chordata</taxon>
        <taxon>Craniata</taxon>
        <taxon>Vertebrata</taxon>
        <taxon>Euteleostomi</taxon>
        <taxon>Actinopterygii</taxon>
        <taxon>Neopterygii</taxon>
        <taxon>Teleostei</taxon>
        <taxon>Clupei</taxon>
        <taxon>Clupeiformes</taxon>
        <taxon>Denticipitoidei</taxon>
        <taxon>Denticipitidae</taxon>
        <taxon>Denticeps</taxon>
    </lineage>
</organism>
<evidence type="ECO:0000259" key="3">
    <source>
        <dbReference type="PROSITE" id="PS50915"/>
    </source>
</evidence>
<evidence type="ECO:0000313" key="4">
    <source>
        <dbReference type="Ensembl" id="ENSDCDP00010017414.1"/>
    </source>
</evidence>
<dbReference type="InterPro" id="IPR001064">
    <property type="entry name" value="Beta/gamma_crystallin"/>
</dbReference>
<keyword evidence="2" id="KW-0677">Repeat</keyword>
<dbReference type="InterPro" id="IPR011024">
    <property type="entry name" value="G_crystallin-like"/>
</dbReference>
<dbReference type="PANTHER" id="PTHR11818">
    <property type="entry name" value="BETA/GAMMA CRYSTALLIN"/>
    <property type="match status" value="1"/>
</dbReference>
<feature type="domain" description="Beta/gamma crystallin 'Greek key'" evidence="3">
    <location>
        <begin position="133"/>
        <end position="173"/>
    </location>
</feature>
<comment type="similarity">
    <text evidence="1">Belongs to the beta/gamma-crystallin family.</text>
</comment>
<name>A0AAY4B8W5_9TELE</name>
<dbReference type="SMART" id="SM00247">
    <property type="entry name" value="XTALbg"/>
    <property type="match status" value="5"/>
</dbReference>
<evidence type="ECO:0000256" key="1">
    <source>
        <dbReference type="ARBA" id="ARBA00009646"/>
    </source>
</evidence>
<reference evidence="4" key="3">
    <citation type="submission" date="2025-09" db="UniProtKB">
        <authorList>
            <consortium name="Ensembl"/>
        </authorList>
    </citation>
    <scope>IDENTIFICATION</scope>
</reference>
<dbReference type="GO" id="GO:0007601">
    <property type="term" value="P:visual perception"/>
    <property type="evidence" value="ECO:0007669"/>
    <property type="project" value="TreeGrafter"/>
</dbReference>
<dbReference type="AlphaFoldDB" id="A0AAY4B8W5"/>
<dbReference type="InterPro" id="IPR050252">
    <property type="entry name" value="Beta/Gamma-Crystallin"/>
</dbReference>
<accession>A0AAY4B8W5</accession>
<feature type="domain" description="Beta/gamma crystallin 'Greek key'" evidence="3">
    <location>
        <begin position="93"/>
        <end position="132"/>
    </location>
</feature>
<dbReference type="GO" id="GO:0005212">
    <property type="term" value="F:structural constituent of eye lens"/>
    <property type="evidence" value="ECO:0007669"/>
    <property type="project" value="TreeGrafter"/>
</dbReference>
<feature type="domain" description="Beta/gamma crystallin 'Greek key'" evidence="3">
    <location>
        <begin position="355"/>
        <end position="394"/>
    </location>
</feature>
<evidence type="ECO:0000313" key="5">
    <source>
        <dbReference type="Proteomes" id="UP000694580"/>
    </source>
</evidence>
<protein>
    <recommendedName>
        <fullName evidence="3">Beta/gamma crystallin 'Greek key' domain-containing protein</fullName>
    </recommendedName>
</protein>
<dbReference type="PANTHER" id="PTHR11818:SF103">
    <property type="entry name" value="BETA_GAMMA CRYSTALLIN 'GREEK KEY' DOMAIN-CONTAINING PROTEIN"/>
    <property type="match status" value="1"/>
</dbReference>